<proteinExistence type="predicted"/>
<protein>
    <submittedName>
        <fullName evidence="1">Putative glycosyltransferase</fullName>
    </submittedName>
</protein>
<name>A0A6M3XLJ0_9ZZZZ</name>
<dbReference type="Pfam" id="PF13641">
    <property type="entry name" value="Glyco_tranf_2_3"/>
    <property type="match status" value="1"/>
</dbReference>
<dbReference type="AlphaFoldDB" id="A0A6M3XLJ0"/>
<evidence type="ECO:0000313" key="1">
    <source>
        <dbReference type="EMBL" id="QJH98632.1"/>
    </source>
</evidence>
<dbReference type="CDD" id="cd00761">
    <property type="entry name" value="Glyco_tranf_GTA_type"/>
    <property type="match status" value="1"/>
</dbReference>
<organism evidence="1">
    <name type="scientific">viral metagenome</name>
    <dbReference type="NCBI Taxonomy" id="1070528"/>
    <lineage>
        <taxon>unclassified sequences</taxon>
        <taxon>metagenomes</taxon>
        <taxon>organismal metagenomes</taxon>
    </lineage>
</organism>
<dbReference type="EMBL" id="MT144744">
    <property type="protein sequence ID" value="QJH98632.1"/>
    <property type="molecule type" value="Genomic_DNA"/>
</dbReference>
<keyword evidence="1" id="KW-0808">Transferase</keyword>
<reference evidence="1" key="1">
    <citation type="submission" date="2020-03" db="EMBL/GenBank/DDBJ databases">
        <title>The deep terrestrial virosphere.</title>
        <authorList>
            <person name="Holmfeldt K."/>
            <person name="Nilsson E."/>
            <person name="Simone D."/>
            <person name="Lopez-Fernandez M."/>
            <person name="Wu X."/>
            <person name="de Brujin I."/>
            <person name="Lundin D."/>
            <person name="Andersson A."/>
            <person name="Bertilsson S."/>
            <person name="Dopson M."/>
        </authorList>
    </citation>
    <scope>NUCLEOTIDE SEQUENCE</scope>
    <source>
        <strain evidence="1">TM448B01359</strain>
    </source>
</reference>
<dbReference type="InterPro" id="IPR029044">
    <property type="entry name" value="Nucleotide-diphossugar_trans"/>
</dbReference>
<gene>
    <name evidence="1" type="ORF">TM448B01359_0006</name>
</gene>
<sequence length="232" mass="26714">MLGMVSFCIPSVRPDGLSRTLRASLNSTRYRPLEFVVATESEAVLRKVLDFREEVGEEDGVIVRYSFAHERSGPNQAWNDALQASEGEYVCFWSDDVVPHEGYIEKAMPYFERFPGGIGYVGFNDMINNGNNLTTFYIAHREHIIKVNHGVLAYPHYQRIYNDTESMFRAKRANRWVWAEDAVTEHMHPAARKREVDEWDELMTAAMQPDGVEFNRRLALGFPNDFEPAITE</sequence>
<dbReference type="Gene3D" id="3.90.550.10">
    <property type="entry name" value="Spore Coat Polysaccharide Biosynthesis Protein SpsA, Chain A"/>
    <property type="match status" value="1"/>
</dbReference>
<dbReference type="SUPFAM" id="SSF53448">
    <property type="entry name" value="Nucleotide-diphospho-sugar transferases"/>
    <property type="match status" value="1"/>
</dbReference>
<dbReference type="GO" id="GO:0016740">
    <property type="term" value="F:transferase activity"/>
    <property type="evidence" value="ECO:0007669"/>
    <property type="project" value="UniProtKB-KW"/>
</dbReference>
<accession>A0A6M3XLJ0</accession>